<sequence length="327" mass="37987">MLLSQVLFSYLKKNTIKLGKLVNGRKNQAIARNFKERADEFMKSPMGMRFKMIILTGTITIYPIGAFIVNGPLIKYTFPWRFNVSYELPEKLKKLIDEEYSNFLEKQSRKKNDAVVRFSINNDESVHDSTSKSSLSIRFGAEISLPFYCQFESIEEATEYYWDSKLGQEIVETMYLTDRAKKFLITRDMFANDGYQAFANRPIIWTVWTMVSSFFVFAIHNKSKICNKSAVSFAILYSIMLGFSSFGSAQWHQFYRCVQDLRGDDEVLHMNSSYCDGAKEYYIKMLRRNRLFRTIMKDGLNKITAVGDIRGTSTSIVARYNLLLTKH</sequence>
<dbReference type="PANTHER" id="PTHR21824:SF4">
    <property type="entry name" value="TRANSMEMBRANE PROTEIN 177"/>
    <property type="match status" value="1"/>
</dbReference>
<keyword evidence="1" id="KW-1133">Transmembrane helix</keyword>
<dbReference type="CTD" id="36379560"/>
<evidence type="ECO:0000313" key="3">
    <source>
        <dbReference type="Proteomes" id="UP000035682"/>
    </source>
</evidence>
<feature type="transmembrane region" description="Helical" evidence="1">
    <location>
        <begin position="231"/>
        <end position="251"/>
    </location>
</feature>
<dbReference type="OMA" id="VTHGALN"/>
<dbReference type="OrthoDB" id="110174at2759"/>
<organism evidence="2">
    <name type="scientific">Strongyloides ratti</name>
    <name type="common">Parasitic roundworm</name>
    <dbReference type="NCBI Taxonomy" id="34506"/>
    <lineage>
        <taxon>Eukaryota</taxon>
        <taxon>Metazoa</taxon>
        <taxon>Ecdysozoa</taxon>
        <taxon>Nematoda</taxon>
        <taxon>Chromadorea</taxon>
        <taxon>Rhabditida</taxon>
        <taxon>Tylenchina</taxon>
        <taxon>Panagrolaimomorpha</taxon>
        <taxon>Strongyloidoidea</taxon>
        <taxon>Strongyloididae</taxon>
        <taxon>Strongyloides</taxon>
    </lineage>
</organism>
<dbReference type="GO" id="GO:0016020">
    <property type="term" value="C:membrane"/>
    <property type="evidence" value="ECO:0007669"/>
    <property type="project" value="TreeGrafter"/>
</dbReference>
<dbReference type="STRING" id="34506.A0A090LIA4"/>
<keyword evidence="1" id="KW-0812">Transmembrane</keyword>
<dbReference type="PANTHER" id="PTHR21824">
    <property type="entry name" value="TRANSMEMBRANE PROTEIN 177"/>
    <property type="match status" value="1"/>
</dbReference>
<dbReference type="WBParaSite" id="SRAE_2000186000.1">
    <property type="protein sequence ID" value="SRAE_2000186000.1"/>
    <property type="gene ID" value="WBGene00262066"/>
</dbReference>
<dbReference type="GeneID" id="36379560"/>
<feature type="transmembrane region" description="Helical" evidence="1">
    <location>
        <begin position="202"/>
        <end position="219"/>
    </location>
</feature>
<dbReference type="EMBL" id="LN609529">
    <property type="protein sequence ID" value="CEF67195.1"/>
    <property type="molecule type" value="Genomic_DNA"/>
</dbReference>
<keyword evidence="1" id="KW-0472">Membrane</keyword>
<dbReference type="WormBase" id="SRAE_2000186000">
    <property type="protein sequence ID" value="SRP09465"/>
    <property type="gene ID" value="WBGene00262066"/>
</dbReference>
<proteinExistence type="predicted"/>
<dbReference type="InterPro" id="IPR026620">
    <property type="entry name" value="TMEM177"/>
</dbReference>
<feature type="transmembrane region" description="Helical" evidence="1">
    <location>
        <begin position="52"/>
        <end position="74"/>
    </location>
</feature>
<dbReference type="AlphaFoldDB" id="A0A090LIA4"/>
<dbReference type="RefSeq" id="XP_024506395.1">
    <property type="nucleotide sequence ID" value="XM_024652860.1"/>
</dbReference>
<accession>A0A090LIA4</accession>
<evidence type="ECO:0000313" key="5">
    <source>
        <dbReference type="WormBase" id="SRAE_2000186000"/>
    </source>
</evidence>
<reference evidence="2 3" key="1">
    <citation type="submission" date="2014-09" db="EMBL/GenBank/DDBJ databases">
        <authorList>
            <person name="Martin A.A."/>
        </authorList>
    </citation>
    <scope>NUCLEOTIDE SEQUENCE</scope>
    <source>
        <strain evidence="3">ED321</strain>
        <strain evidence="2">ED321 Heterogonic</strain>
    </source>
</reference>
<dbReference type="Proteomes" id="UP000035682">
    <property type="component" value="Unplaced"/>
</dbReference>
<reference evidence="4" key="2">
    <citation type="submission" date="2020-12" db="UniProtKB">
        <authorList>
            <consortium name="WormBaseParasite"/>
        </authorList>
    </citation>
    <scope>IDENTIFICATION</scope>
</reference>
<evidence type="ECO:0000313" key="4">
    <source>
        <dbReference type="WBParaSite" id="SRAE_2000186000.1"/>
    </source>
</evidence>
<evidence type="ECO:0000313" key="2">
    <source>
        <dbReference type="EMBL" id="CEF67195.1"/>
    </source>
</evidence>
<protein>
    <submittedName>
        <fullName evidence="2 4">Uncharacterized protein</fullName>
    </submittedName>
</protein>
<name>A0A090LIA4_STRRB</name>
<evidence type="ECO:0000256" key="1">
    <source>
        <dbReference type="SAM" id="Phobius"/>
    </source>
</evidence>
<gene>
    <name evidence="2 4 5" type="ORF">SRAE_2000186000</name>
</gene>
<keyword evidence="3" id="KW-1185">Reference proteome</keyword>